<keyword evidence="4" id="KW-1185">Reference proteome</keyword>
<dbReference type="EMBL" id="CP012154">
    <property type="protein sequence ID" value="AKS43237.1"/>
    <property type="molecule type" value="Genomic_DNA"/>
</dbReference>
<feature type="domain" description="DUF7933" evidence="2">
    <location>
        <begin position="552"/>
        <end position="673"/>
    </location>
</feature>
<dbReference type="RefSeq" id="WP_049726739.1">
    <property type="nucleotide sequence ID" value="NZ_CP012154.1"/>
</dbReference>
<dbReference type="InterPro" id="IPR057693">
    <property type="entry name" value="DUF7933"/>
</dbReference>
<dbReference type="InterPro" id="IPR026442">
    <property type="entry name" value="IPTL_CTERM"/>
</dbReference>
<evidence type="ECO:0000313" key="3">
    <source>
        <dbReference type="EMBL" id="AKS43237.1"/>
    </source>
</evidence>
<evidence type="ECO:0000313" key="4">
    <source>
        <dbReference type="Proteomes" id="UP000066624"/>
    </source>
</evidence>
<feature type="domain" description="DUF7933" evidence="2">
    <location>
        <begin position="680"/>
        <end position="798"/>
    </location>
</feature>
<dbReference type="KEGG" id="wma:WM2015_2880"/>
<feature type="domain" description="DUF7933" evidence="2">
    <location>
        <begin position="803"/>
        <end position="921"/>
    </location>
</feature>
<name>A0A0K0Y022_9GAMM</name>
<dbReference type="Proteomes" id="UP000066624">
    <property type="component" value="Chromosome"/>
</dbReference>
<sequence>MFRWILALVAIAAASLAVPVLAQTPPVFSKGFTPPTITVSGQSTLVYTLDNSANGAAATAVDFTEVFPPGMTIAPTPSEATTCIGGTLTAVAATDTFSYTGGEIPASASCTVSVAVVVNAIGSYPTTSGDLTSSFGNSGTASATLVAVIDQNLSVTGIYAPSLTAASTLDIAVQNLSATDAVNAPIEISVTGTNSGTVTVSETIALVPANTTLIYTTANAFDLSADSAFAFEATTPSSNLANDTFISDAWRTSPVKEDFEGRTVASYQQDSLLPEVPGFSYLQSSAGGRITLRTDFDPDGQRILSMDNPGAGGLNHTILSFDATSIPAGQEIFLDFNWYDHGDEGDFQDIVELRGSPLDPWIEIYDFAANSNNGAWTNVNGIELTAFLTANTQTLTDQAQLRFSQTDNFPINTDGISLDDIVVGPSLKFSKAFAPSLVALGDSSTLTFFLNNNNGTLDSMGVDFIDNLPAGMNVATPSNASTDCAGGTLTASDGAAVIIYTGGTVPAGTSCTVTVDVVTSLPGGLVNISGDATSSAGNSGPAEATLIVTDLPIFTKAFGPNPTQVGVPSTLSFTIDNLDNVVSVTALDFTDPLPAGMVVATPANASTTCLGGSITAAAGSSSISYTGGSVDLGTVCSVSVDVVVQEPGNYLNTSGDLTSSLGNSGPATDTLVVDSVPLDFSKSFAPVGTDVGVPATLSFTIDNPNAAQALSLAFTDVMPAGLVVANPANATNSCIASTLVANPGSGTIELTGGEVPASDFCVISVDVVSDQPGIFDNITGNLTSNMGTSAPATAQLIVGADVPSLTMVFTPVSTPVGVPSTMTLTLDNTTNAAPALDAAFGNALPANLAVAAVPNASNTCGGTLTAAAGTVSLSGGTIPANGSCTVEVDLVSAIPGVYTNTTSTLTTSFGTNSSAQATLTVIGDVPVFHKAFGAPMTPVGAPVNLIFTLDNSANAAPASNATFTDPMPAGLVVANPANVSNTCGGIFDAGPGNGTVTLSGGSVPASGSCTISVSVVSNLPGDITNLTGDLTSSLGNSGPASASLMILGTPPQFTIGFNPTTIAPSEPSTVTFTIDNGSTPIAATGLAFSVTLPPGLWFVEPVAPVDTCTGGTVSVVGDTLSYSGGSVPANDSCSISVQVTAASGAYTLSSTLNSDLGSSPSSDATAGLSVMAFPVPTLSNWGLLTLMLLMGLMLVIGQRRLFA</sequence>
<accession>A0A0K0Y022</accession>
<reference evidence="3 4" key="1">
    <citation type="submission" date="2015-07" db="EMBL/GenBank/DDBJ databases">
        <authorList>
            <person name="Noorani M."/>
        </authorList>
    </citation>
    <scope>NUCLEOTIDE SEQUENCE [LARGE SCALE GENOMIC DNA]</scope>
    <source>
        <strain evidence="3 4">KCTC 42284</strain>
    </source>
</reference>
<feature type="domain" description="DUF7933" evidence="2">
    <location>
        <begin position="926"/>
        <end position="1046"/>
    </location>
</feature>
<dbReference type="Pfam" id="PF18203">
    <property type="entry name" value="IPTL-CTERM"/>
    <property type="match status" value="1"/>
</dbReference>
<dbReference type="Pfam" id="PF25564">
    <property type="entry name" value="DUF7933"/>
    <property type="match status" value="7"/>
</dbReference>
<organism evidence="3 4">
    <name type="scientific">Wenzhouxiangella marina</name>
    <dbReference type="NCBI Taxonomy" id="1579979"/>
    <lineage>
        <taxon>Bacteria</taxon>
        <taxon>Pseudomonadati</taxon>
        <taxon>Pseudomonadota</taxon>
        <taxon>Gammaproteobacteria</taxon>
        <taxon>Chromatiales</taxon>
        <taxon>Wenzhouxiangellaceae</taxon>
        <taxon>Wenzhouxiangella</taxon>
    </lineage>
</organism>
<evidence type="ECO:0000259" key="1">
    <source>
        <dbReference type="Pfam" id="PF18203"/>
    </source>
</evidence>
<feature type="domain" description="IPTL-CTERM protein sorting" evidence="1">
    <location>
        <begin position="1174"/>
        <end position="1200"/>
    </location>
</feature>
<evidence type="ECO:0000259" key="2">
    <source>
        <dbReference type="Pfam" id="PF25564"/>
    </source>
</evidence>
<feature type="domain" description="DUF7933" evidence="2">
    <location>
        <begin position="26"/>
        <end position="146"/>
    </location>
</feature>
<feature type="domain" description="DUF7933" evidence="2">
    <location>
        <begin position="429"/>
        <end position="548"/>
    </location>
</feature>
<dbReference type="STRING" id="1579979.WM2015_2880"/>
<dbReference type="NCBIfam" id="TIGR04174">
    <property type="entry name" value="IPTL_CTERM"/>
    <property type="match status" value="1"/>
</dbReference>
<protein>
    <submittedName>
        <fullName evidence="3">Uncharacterized protein</fullName>
    </submittedName>
</protein>
<feature type="domain" description="DUF7933" evidence="2">
    <location>
        <begin position="1051"/>
        <end position="1170"/>
    </location>
</feature>
<proteinExistence type="predicted"/>
<gene>
    <name evidence="3" type="ORF">WM2015_2880</name>
</gene>
<dbReference type="AlphaFoldDB" id="A0A0K0Y022"/>
<dbReference type="OrthoDB" id="9773411at2"/>
<dbReference type="PATRIC" id="fig|1579979.3.peg.2946"/>